<organism evidence="2 3">
    <name type="scientific">Salipiger mucosus DSM 16094</name>
    <dbReference type="NCBI Taxonomy" id="1123237"/>
    <lineage>
        <taxon>Bacteria</taxon>
        <taxon>Pseudomonadati</taxon>
        <taxon>Pseudomonadota</taxon>
        <taxon>Alphaproteobacteria</taxon>
        <taxon>Rhodobacterales</taxon>
        <taxon>Roseobacteraceae</taxon>
        <taxon>Salipiger</taxon>
    </lineage>
</organism>
<feature type="signal peptide" evidence="1">
    <location>
        <begin position="1"/>
        <end position="23"/>
    </location>
</feature>
<dbReference type="Proteomes" id="UP000015347">
    <property type="component" value="Unassembled WGS sequence"/>
</dbReference>
<feature type="chain" id="PRO_5004567989" description="Secreted protein" evidence="1">
    <location>
        <begin position="24"/>
        <end position="80"/>
    </location>
</feature>
<keyword evidence="1" id="KW-0732">Signal</keyword>
<gene>
    <name evidence="2" type="ORF">Salmuc_05503</name>
</gene>
<dbReference type="EMBL" id="APVH01000035">
    <property type="protein sequence ID" value="EPX79563.1"/>
    <property type="molecule type" value="Genomic_DNA"/>
</dbReference>
<accession>S9QJ31</accession>
<reference evidence="3" key="1">
    <citation type="journal article" date="2014" name="Stand. Genomic Sci.">
        <title>Genome sequence of the exopolysaccharide-producing Salipiger mucosus type strain (DSM 16094(T)), a moderately halophilic member of the Roseobacter clade.</title>
        <authorList>
            <person name="Riedel T."/>
            <person name="Spring S."/>
            <person name="Fiebig A."/>
            <person name="Petersen J."/>
            <person name="Kyrpides N.C."/>
            <person name="Goker M."/>
            <person name="Klenk H.P."/>
        </authorList>
    </citation>
    <scope>NUCLEOTIDE SEQUENCE [LARGE SCALE GENOMIC DNA]</scope>
    <source>
        <strain evidence="3">DSM 16094</strain>
    </source>
</reference>
<evidence type="ECO:0000313" key="3">
    <source>
        <dbReference type="Proteomes" id="UP000015347"/>
    </source>
</evidence>
<dbReference type="RefSeq" id="WP_020038595.1">
    <property type="nucleotide sequence ID" value="NZ_KE557278.1"/>
</dbReference>
<keyword evidence="3" id="KW-1185">Reference proteome</keyword>
<protein>
    <recommendedName>
        <fullName evidence="4">Secreted protein</fullName>
    </recommendedName>
</protein>
<comment type="caution">
    <text evidence="2">The sequence shown here is derived from an EMBL/GenBank/DDBJ whole genome shotgun (WGS) entry which is preliminary data.</text>
</comment>
<evidence type="ECO:0000256" key="1">
    <source>
        <dbReference type="SAM" id="SignalP"/>
    </source>
</evidence>
<sequence>MTLKDILASAALAGMLATSAAQAQDANGDTDVEDDDPYALAYGSAGNTQGLAIAGGALLAAAALAAGSDSSSSSSSTAAE</sequence>
<name>S9QJ31_9RHOB</name>
<dbReference type="HOGENOM" id="CLU_190000_0_0_5"/>
<dbReference type="STRING" id="1123237.Salmuc_05503"/>
<dbReference type="AlphaFoldDB" id="S9QJ31"/>
<proteinExistence type="predicted"/>
<evidence type="ECO:0008006" key="4">
    <source>
        <dbReference type="Google" id="ProtNLM"/>
    </source>
</evidence>
<evidence type="ECO:0000313" key="2">
    <source>
        <dbReference type="EMBL" id="EPX79563.1"/>
    </source>
</evidence>